<dbReference type="InterPro" id="IPR002942">
    <property type="entry name" value="S4_RNA-bd"/>
</dbReference>
<dbReference type="GO" id="GO:0003677">
    <property type="term" value="F:DNA binding"/>
    <property type="evidence" value="ECO:0007669"/>
    <property type="project" value="UniProtKB-KW"/>
</dbReference>
<dbReference type="InterPro" id="IPR025708">
    <property type="entry name" value="HSP15"/>
</dbReference>
<reference evidence="6" key="2">
    <citation type="journal article" date="2021" name="PeerJ">
        <title>Extensive microbial diversity within the chicken gut microbiome revealed by metagenomics and culture.</title>
        <authorList>
            <person name="Gilroy R."/>
            <person name="Ravi A."/>
            <person name="Getino M."/>
            <person name="Pursley I."/>
            <person name="Horton D.L."/>
            <person name="Alikhan N.F."/>
            <person name="Baker D."/>
            <person name="Gharbi K."/>
            <person name="Hall N."/>
            <person name="Watson M."/>
            <person name="Adriaenssens E.M."/>
            <person name="Foster-Nyarko E."/>
            <person name="Jarju S."/>
            <person name="Secka A."/>
            <person name="Antonio M."/>
            <person name="Oren A."/>
            <person name="Chaudhuri R.R."/>
            <person name="La Ragione R."/>
            <person name="Hildebrand F."/>
            <person name="Pallen M.J."/>
        </authorList>
    </citation>
    <scope>NUCLEOTIDE SEQUENCE</scope>
    <source>
        <strain evidence="6">15467</strain>
    </source>
</reference>
<gene>
    <name evidence="6" type="ORF">IAC68_02370</name>
</gene>
<evidence type="ECO:0000313" key="6">
    <source>
        <dbReference type="EMBL" id="MBO8428762.1"/>
    </source>
</evidence>
<evidence type="ECO:0000256" key="2">
    <source>
        <dbReference type="ARBA" id="ARBA00022884"/>
    </source>
</evidence>
<evidence type="ECO:0000256" key="1">
    <source>
        <dbReference type="ARBA" id="ARBA00008396"/>
    </source>
</evidence>
<dbReference type="EMBL" id="JADINB010000056">
    <property type="protein sequence ID" value="MBO8428762.1"/>
    <property type="molecule type" value="Genomic_DNA"/>
</dbReference>
<evidence type="ECO:0000313" key="7">
    <source>
        <dbReference type="Proteomes" id="UP000823635"/>
    </source>
</evidence>
<dbReference type="GO" id="GO:0034605">
    <property type="term" value="P:cellular response to heat"/>
    <property type="evidence" value="ECO:0007669"/>
    <property type="project" value="InterPro"/>
</dbReference>
<comment type="similarity">
    <text evidence="1">Belongs to the HSP15 family.</text>
</comment>
<dbReference type="SMART" id="SM00363">
    <property type="entry name" value="S4"/>
    <property type="match status" value="1"/>
</dbReference>
<name>A0A9D9DIZ7_9BACT</name>
<dbReference type="GO" id="GO:0043023">
    <property type="term" value="F:ribosomal large subunit binding"/>
    <property type="evidence" value="ECO:0007669"/>
    <property type="project" value="InterPro"/>
</dbReference>
<dbReference type="PROSITE" id="PS50889">
    <property type="entry name" value="S4"/>
    <property type="match status" value="1"/>
</dbReference>
<dbReference type="SUPFAM" id="SSF55174">
    <property type="entry name" value="Alpha-L RNA-binding motif"/>
    <property type="match status" value="1"/>
</dbReference>
<dbReference type="GO" id="GO:0003727">
    <property type="term" value="F:single-stranded RNA binding"/>
    <property type="evidence" value="ECO:0007669"/>
    <property type="project" value="InterPro"/>
</dbReference>
<proteinExistence type="inferred from homology"/>
<feature type="domain" description="RNA-binding S4" evidence="5">
    <location>
        <begin position="4"/>
        <end position="60"/>
    </location>
</feature>
<dbReference type="Pfam" id="PF01479">
    <property type="entry name" value="S4"/>
    <property type="match status" value="1"/>
</dbReference>
<accession>A0A9D9DIZ7</accession>
<dbReference type="InterPro" id="IPR036986">
    <property type="entry name" value="S4_RNA-bd_sf"/>
</dbReference>
<reference evidence="6" key="1">
    <citation type="submission" date="2020-10" db="EMBL/GenBank/DDBJ databases">
        <authorList>
            <person name="Gilroy R."/>
        </authorList>
    </citation>
    <scope>NUCLEOTIDE SEQUENCE</scope>
    <source>
        <strain evidence="6">15467</strain>
    </source>
</reference>
<dbReference type="PIRSF" id="PIRSF016821">
    <property type="entry name" value="HSP15"/>
    <property type="match status" value="1"/>
</dbReference>
<sequence>MEEVRIDKFLWAIRVFKTRSDAAEACRTGKVLVGGTVAKSSKQIRKGDMIEVRKGAVHYQYQVLEPVDKRQGAQLVSGYALDITPQYELDKLSAPNETIFLKRDRGSGRPTKRERREIDRLLDNLG</sequence>
<dbReference type="Proteomes" id="UP000823635">
    <property type="component" value="Unassembled WGS sequence"/>
</dbReference>
<evidence type="ECO:0000259" key="5">
    <source>
        <dbReference type="SMART" id="SM00363"/>
    </source>
</evidence>
<organism evidence="6 7">
    <name type="scientific">Candidatus Egerieousia excrementavium</name>
    <dbReference type="NCBI Taxonomy" id="2840778"/>
    <lineage>
        <taxon>Bacteria</taxon>
        <taxon>Pseudomonadati</taxon>
        <taxon>Bacteroidota</taxon>
        <taxon>Bacteroidia</taxon>
        <taxon>Bacteroidales</taxon>
        <taxon>Candidatus Egerieousia</taxon>
    </lineage>
</organism>
<evidence type="ECO:0000256" key="3">
    <source>
        <dbReference type="ARBA" id="ARBA00023125"/>
    </source>
</evidence>
<keyword evidence="3" id="KW-0238">DNA-binding</keyword>
<evidence type="ECO:0000256" key="4">
    <source>
        <dbReference type="PROSITE-ProRule" id="PRU00182"/>
    </source>
</evidence>
<dbReference type="AlphaFoldDB" id="A0A9D9DIZ7"/>
<keyword evidence="2 4" id="KW-0694">RNA-binding</keyword>
<comment type="caution">
    <text evidence="6">The sequence shown here is derived from an EMBL/GenBank/DDBJ whole genome shotgun (WGS) entry which is preliminary data.</text>
</comment>
<dbReference type="CDD" id="cd00165">
    <property type="entry name" value="S4"/>
    <property type="match status" value="1"/>
</dbReference>
<dbReference type="Gene3D" id="3.10.290.10">
    <property type="entry name" value="RNA-binding S4 domain"/>
    <property type="match status" value="1"/>
</dbReference>
<protein>
    <submittedName>
        <fullName evidence="6">RNA-binding S4 domain-containing protein</fullName>
    </submittedName>
</protein>